<reference evidence="7" key="1">
    <citation type="journal article" date="2017" name="Appl. Environ. Microbiol.">
        <title>Molecular characterization of an Endozoicomonas-like organism causing infection in king scallop Pecten maximus L.</title>
        <authorList>
            <person name="Cano I."/>
            <person name="van Aerle R."/>
            <person name="Ross S."/>
            <person name="Verner-Jeffreys D.W."/>
            <person name="Paley R.K."/>
            <person name="Rimmer G."/>
            <person name="Ryder D."/>
            <person name="Hooper P."/>
            <person name="Stone D."/>
            <person name="Feist S.W."/>
        </authorList>
    </citation>
    <scope>NUCLEOTIDE SEQUENCE</scope>
</reference>
<dbReference type="Pfam" id="PF06490">
    <property type="entry name" value="FleQ"/>
    <property type="match status" value="1"/>
</dbReference>
<dbReference type="AlphaFoldDB" id="A0A2H9T8F8"/>
<dbReference type="InterPro" id="IPR027417">
    <property type="entry name" value="P-loop_NTPase"/>
</dbReference>
<dbReference type="PANTHER" id="PTHR32071">
    <property type="entry name" value="TRANSCRIPTIONAL REGULATORY PROTEIN"/>
    <property type="match status" value="1"/>
</dbReference>
<dbReference type="InterPro" id="IPR011006">
    <property type="entry name" value="CheY-like_superfamily"/>
</dbReference>
<evidence type="ECO:0000256" key="1">
    <source>
        <dbReference type="ARBA" id="ARBA00022741"/>
    </source>
</evidence>
<evidence type="ECO:0000313" key="7">
    <source>
        <dbReference type="EMBL" id="PJE79512.1"/>
    </source>
</evidence>
<name>A0A2H9T8F8_9ZZZZ</name>
<dbReference type="InterPro" id="IPR002078">
    <property type="entry name" value="Sigma_54_int"/>
</dbReference>
<dbReference type="SUPFAM" id="SSF46689">
    <property type="entry name" value="Homeodomain-like"/>
    <property type="match status" value="1"/>
</dbReference>
<dbReference type="InterPro" id="IPR058031">
    <property type="entry name" value="AAA_lid_NorR"/>
</dbReference>
<dbReference type="FunFam" id="3.40.50.300:FF:000006">
    <property type="entry name" value="DNA-binding transcriptional regulator NtrC"/>
    <property type="match status" value="1"/>
</dbReference>
<dbReference type="GO" id="GO:0006355">
    <property type="term" value="P:regulation of DNA-templated transcription"/>
    <property type="evidence" value="ECO:0007669"/>
    <property type="project" value="InterPro"/>
</dbReference>
<dbReference type="Gene3D" id="3.40.50.300">
    <property type="entry name" value="P-loop containing nucleotide triphosphate hydrolases"/>
    <property type="match status" value="1"/>
</dbReference>
<dbReference type="CDD" id="cd00009">
    <property type="entry name" value="AAA"/>
    <property type="match status" value="1"/>
</dbReference>
<dbReference type="PROSITE" id="PS00688">
    <property type="entry name" value="SIGMA54_INTERACT_3"/>
    <property type="match status" value="1"/>
</dbReference>
<dbReference type="InterPro" id="IPR025662">
    <property type="entry name" value="Sigma_54_int_dom_ATP-bd_1"/>
</dbReference>
<dbReference type="EMBL" id="NSIT01000064">
    <property type="protein sequence ID" value="PJE79512.1"/>
    <property type="molecule type" value="Genomic_DNA"/>
</dbReference>
<dbReference type="Gene3D" id="3.40.50.2300">
    <property type="match status" value="1"/>
</dbReference>
<dbReference type="GO" id="GO:0043565">
    <property type="term" value="F:sequence-specific DNA binding"/>
    <property type="evidence" value="ECO:0007669"/>
    <property type="project" value="InterPro"/>
</dbReference>
<keyword evidence="5" id="KW-0804">Transcription</keyword>
<protein>
    <submittedName>
        <fullName evidence="7">Nitrogen assimilation regulatory protein</fullName>
    </submittedName>
</protein>
<dbReference type="InterPro" id="IPR003593">
    <property type="entry name" value="AAA+_ATPase"/>
</dbReference>
<dbReference type="SUPFAM" id="SSF52172">
    <property type="entry name" value="CheY-like"/>
    <property type="match status" value="1"/>
</dbReference>
<dbReference type="PANTHER" id="PTHR32071:SF117">
    <property type="entry name" value="PTS-DEPENDENT DIHYDROXYACETONE KINASE OPERON REGULATORY PROTEIN-RELATED"/>
    <property type="match status" value="1"/>
</dbReference>
<dbReference type="PROSITE" id="PS00675">
    <property type="entry name" value="SIGMA54_INTERACT_1"/>
    <property type="match status" value="1"/>
</dbReference>
<dbReference type="InterPro" id="IPR009057">
    <property type="entry name" value="Homeodomain-like_sf"/>
</dbReference>
<dbReference type="Pfam" id="PF00158">
    <property type="entry name" value="Sigma54_activat"/>
    <property type="match status" value="1"/>
</dbReference>
<dbReference type="Pfam" id="PF02954">
    <property type="entry name" value="HTH_8"/>
    <property type="match status" value="1"/>
</dbReference>
<dbReference type="PROSITE" id="PS50045">
    <property type="entry name" value="SIGMA54_INTERACT_4"/>
    <property type="match status" value="1"/>
</dbReference>
<sequence>METITDKILIIDDETLSRHDLNTILGFMGFDTVVSDAQKWRQTVENNLSASAVFLGSYSLPAEKMLDGIQQWSAGVPLVLLGRSIPESLPGGLGRQIVGTLETPLKHSALLSMLHRCQSYRDHWQQAHQAGSDNLSVVFEKLVGKSDRIREVRQLMAQVADRDVTVLLTGESGTGKEVVAHHLHVYSQLKNGPFVPVNCGAIPNELLESELFGHEKGAFTGAVATRKGRFELAHGGTLFLDEIGDMPLSMQVKLLRVLQERTFERVGGSQSITVDVRIIAATHKNLEAMVREGAFREDLFYRLNVFPIHVPSLKDRPEDIPVMINELVNQMEQQDRGSIRLSSAAVLTLCRYSWPGNVRELSNLLERLSITHPYGVVSAGDLPKEFRQNAEDVSEDSGVVDLFPESMELSVSRPSDDLALLPVGGLNLKKYLANLEQSLIQQALSDSRGVVARAAEKLQIRRTTLVEKMRKYRLQRYQEEVKE</sequence>
<keyword evidence="1" id="KW-0547">Nucleotide-binding</keyword>
<keyword evidence="2" id="KW-0067">ATP-binding</keyword>
<dbReference type="InterPro" id="IPR025943">
    <property type="entry name" value="Sigma_54_int_dom_ATP-bd_2"/>
</dbReference>
<dbReference type="InterPro" id="IPR010518">
    <property type="entry name" value="FleQ"/>
</dbReference>
<dbReference type="PROSITE" id="PS00676">
    <property type="entry name" value="SIGMA54_INTERACT_2"/>
    <property type="match status" value="1"/>
</dbReference>
<dbReference type="GO" id="GO:0005524">
    <property type="term" value="F:ATP binding"/>
    <property type="evidence" value="ECO:0007669"/>
    <property type="project" value="UniProtKB-KW"/>
</dbReference>
<proteinExistence type="predicted"/>
<evidence type="ECO:0000256" key="5">
    <source>
        <dbReference type="ARBA" id="ARBA00023163"/>
    </source>
</evidence>
<organism evidence="7">
    <name type="scientific">invertebrate metagenome</name>
    <dbReference type="NCBI Taxonomy" id="1711999"/>
    <lineage>
        <taxon>unclassified sequences</taxon>
        <taxon>metagenomes</taxon>
        <taxon>organismal metagenomes</taxon>
    </lineage>
</organism>
<evidence type="ECO:0000256" key="3">
    <source>
        <dbReference type="ARBA" id="ARBA00023015"/>
    </source>
</evidence>
<feature type="domain" description="Sigma-54 factor interaction" evidence="6">
    <location>
        <begin position="142"/>
        <end position="370"/>
    </location>
</feature>
<keyword evidence="4" id="KW-0238">DNA-binding</keyword>
<dbReference type="Gene3D" id="1.10.10.60">
    <property type="entry name" value="Homeodomain-like"/>
    <property type="match status" value="1"/>
</dbReference>
<comment type="caution">
    <text evidence="7">The sequence shown here is derived from an EMBL/GenBank/DDBJ whole genome shotgun (WGS) entry which is preliminary data.</text>
</comment>
<gene>
    <name evidence="7" type="primary">ntrC</name>
    <name evidence="7" type="ORF">CI610_01518</name>
</gene>
<dbReference type="InterPro" id="IPR025944">
    <property type="entry name" value="Sigma_54_int_dom_CS"/>
</dbReference>
<evidence type="ECO:0000256" key="2">
    <source>
        <dbReference type="ARBA" id="ARBA00022840"/>
    </source>
</evidence>
<keyword evidence="3" id="KW-0805">Transcription regulation</keyword>
<accession>A0A2H9T8F8</accession>
<dbReference type="SMART" id="SM00382">
    <property type="entry name" value="AAA"/>
    <property type="match status" value="1"/>
</dbReference>
<evidence type="ECO:0000256" key="4">
    <source>
        <dbReference type="ARBA" id="ARBA00023125"/>
    </source>
</evidence>
<dbReference type="Gene3D" id="1.10.8.60">
    <property type="match status" value="1"/>
</dbReference>
<evidence type="ECO:0000259" key="6">
    <source>
        <dbReference type="PROSITE" id="PS50045"/>
    </source>
</evidence>
<dbReference type="Pfam" id="PF25601">
    <property type="entry name" value="AAA_lid_14"/>
    <property type="match status" value="1"/>
</dbReference>
<dbReference type="InterPro" id="IPR002197">
    <property type="entry name" value="HTH_Fis"/>
</dbReference>
<dbReference type="SUPFAM" id="SSF52540">
    <property type="entry name" value="P-loop containing nucleoside triphosphate hydrolases"/>
    <property type="match status" value="1"/>
</dbReference>
<dbReference type="PRINTS" id="PR01590">
    <property type="entry name" value="HTHFIS"/>
</dbReference>